<evidence type="ECO:0000256" key="5">
    <source>
        <dbReference type="RuleBase" id="RU367124"/>
    </source>
</evidence>
<keyword evidence="8" id="KW-1185">Reference proteome</keyword>
<proteinExistence type="inferred from homology"/>
<evidence type="ECO:0000256" key="6">
    <source>
        <dbReference type="SAM" id="MobiDB-lite"/>
    </source>
</evidence>
<reference evidence="7 8" key="1">
    <citation type="submission" date="2013-11" db="EMBL/GenBank/DDBJ databases">
        <title>The Genome Sequence of Phytophthora parasitica P1569.</title>
        <authorList>
            <consortium name="The Broad Institute Genomics Platform"/>
            <person name="Russ C."/>
            <person name="Tyler B."/>
            <person name="Panabieres F."/>
            <person name="Shan W."/>
            <person name="Tripathy S."/>
            <person name="Grunwald N."/>
            <person name="Machado M."/>
            <person name="Johnson C.S."/>
            <person name="Arredondo F."/>
            <person name="Hong C."/>
            <person name="Coffey M."/>
            <person name="Young S.K."/>
            <person name="Zeng Q."/>
            <person name="Gargeya S."/>
            <person name="Fitzgerald M."/>
            <person name="Abouelleil A."/>
            <person name="Alvarado L."/>
            <person name="Chapman S.B."/>
            <person name="Gainer-Dewar J."/>
            <person name="Goldberg J."/>
            <person name="Griggs A."/>
            <person name="Gujja S."/>
            <person name="Hansen M."/>
            <person name="Howarth C."/>
            <person name="Imamovic A."/>
            <person name="Ireland A."/>
            <person name="Larimer J."/>
            <person name="McCowan C."/>
            <person name="Murphy C."/>
            <person name="Pearson M."/>
            <person name="Poon T.W."/>
            <person name="Priest M."/>
            <person name="Roberts A."/>
            <person name="Saif S."/>
            <person name="Shea T."/>
            <person name="Sykes S."/>
            <person name="Wortman J."/>
            <person name="Nusbaum C."/>
            <person name="Birren B."/>
        </authorList>
    </citation>
    <scope>NUCLEOTIDE SEQUENCE [LARGE SCALE GENOMIC DNA]</scope>
    <source>
        <strain evidence="7 8">P1569</strain>
    </source>
</reference>
<dbReference type="HOGENOM" id="CLU_150978_0_0_1"/>
<evidence type="ECO:0000256" key="2">
    <source>
        <dbReference type="ARBA" id="ARBA00010400"/>
    </source>
</evidence>
<gene>
    <name evidence="7" type="ORF">F443_23124</name>
</gene>
<feature type="non-terminal residue" evidence="7">
    <location>
        <position position="1"/>
    </location>
</feature>
<dbReference type="eggNOG" id="ENOG502RFFI">
    <property type="taxonomic scope" value="Eukaryota"/>
</dbReference>
<evidence type="ECO:0000313" key="8">
    <source>
        <dbReference type="Proteomes" id="UP000018721"/>
    </source>
</evidence>
<comment type="subcellular location">
    <subcellularLocation>
        <location evidence="1 5">Secreted</location>
    </subcellularLocation>
</comment>
<accession>V9DS96</accession>
<dbReference type="Proteomes" id="UP000018721">
    <property type="component" value="Unassembled WGS sequence"/>
</dbReference>
<evidence type="ECO:0000256" key="3">
    <source>
        <dbReference type="ARBA" id="ARBA00022525"/>
    </source>
</evidence>
<dbReference type="Pfam" id="PF16810">
    <property type="entry name" value="RXLR"/>
    <property type="match status" value="1"/>
</dbReference>
<evidence type="ECO:0000256" key="1">
    <source>
        <dbReference type="ARBA" id="ARBA00004613"/>
    </source>
</evidence>
<feature type="region of interest" description="Disordered" evidence="6">
    <location>
        <begin position="69"/>
        <end position="90"/>
    </location>
</feature>
<comment type="function">
    <text evidence="5">Effector that suppresses plant defense responses during pathogen infection.</text>
</comment>
<dbReference type="OrthoDB" id="129400at2759"/>
<comment type="domain">
    <text evidence="5">The RxLR-dEER motif acts to carry the protein into the host cell cytoplasm through binding to cell surface phosphatidylinositol-3-phosphate.</text>
</comment>
<sequence length="158" mass="18290">SHYSSHRRPQNYPRPNMRFTHFLLFATTTLLYSSNASETVSGESQAKLTTVTSTDAAAPARAVDGRNAKRLLRVDREDDENEEDKEERVNPALLDEQALARWTAKWAARADDWFDQGYTPGQIKEKLTGLRDEMSRKNGRKYYLFLKKWNSEHPRGRD</sequence>
<dbReference type="AlphaFoldDB" id="V9DS96"/>
<dbReference type="GO" id="GO:0005576">
    <property type="term" value="C:extracellular region"/>
    <property type="evidence" value="ECO:0007669"/>
    <property type="project" value="UniProtKB-SubCell"/>
</dbReference>
<organism evidence="7 8">
    <name type="scientific">Phytophthora nicotianae P1569</name>
    <dbReference type="NCBI Taxonomy" id="1317065"/>
    <lineage>
        <taxon>Eukaryota</taxon>
        <taxon>Sar</taxon>
        <taxon>Stramenopiles</taxon>
        <taxon>Oomycota</taxon>
        <taxon>Peronosporomycetes</taxon>
        <taxon>Peronosporales</taxon>
        <taxon>Peronosporaceae</taxon>
        <taxon>Phytophthora</taxon>
    </lineage>
</organism>
<protein>
    <recommendedName>
        <fullName evidence="5">RxLR effector protein</fullName>
    </recommendedName>
</protein>
<name>V9DS96_PHYNI</name>
<dbReference type="EMBL" id="ANIZ01004857">
    <property type="protein sequence ID" value="ETI29759.1"/>
    <property type="molecule type" value="Genomic_DNA"/>
</dbReference>
<comment type="similarity">
    <text evidence="2 5">Belongs to the RxLR effector family.</text>
</comment>
<keyword evidence="3 5" id="KW-0964">Secreted</keyword>
<evidence type="ECO:0000313" key="7">
    <source>
        <dbReference type="EMBL" id="ETI29759.1"/>
    </source>
</evidence>
<dbReference type="InterPro" id="IPR031825">
    <property type="entry name" value="RXLR"/>
</dbReference>
<feature type="chain" id="PRO_5028513793" description="RxLR effector protein" evidence="5">
    <location>
        <begin position="37"/>
        <end position="158"/>
    </location>
</feature>
<keyword evidence="4 5" id="KW-0732">Signal</keyword>
<comment type="caution">
    <text evidence="7">The sequence shown here is derived from an EMBL/GenBank/DDBJ whole genome shotgun (WGS) entry which is preliminary data.</text>
</comment>
<evidence type="ECO:0000256" key="4">
    <source>
        <dbReference type="ARBA" id="ARBA00022729"/>
    </source>
</evidence>
<feature type="signal peptide" evidence="5">
    <location>
        <begin position="1"/>
        <end position="36"/>
    </location>
</feature>